<feature type="domain" description="Chromo" evidence="2">
    <location>
        <begin position="28"/>
        <end position="78"/>
    </location>
</feature>
<dbReference type="Proteomes" id="UP001059041">
    <property type="component" value="Linkage Group LG15"/>
</dbReference>
<accession>A0A9W7TQQ7</accession>
<evidence type="ECO:0000256" key="1">
    <source>
        <dbReference type="ARBA" id="ARBA00004123"/>
    </source>
</evidence>
<evidence type="ECO:0000313" key="3">
    <source>
        <dbReference type="EMBL" id="KAI7800244.1"/>
    </source>
</evidence>
<dbReference type="EMBL" id="JAFHDT010000015">
    <property type="protein sequence ID" value="KAI7800244.1"/>
    <property type="molecule type" value="Genomic_DNA"/>
</dbReference>
<feature type="non-terminal residue" evidence="3">
    <location>
        <position position="169"/>
    </location>
</feature>
<evidence type="ECO:0000313" key="4">
    <source>
        <dbReference type="Proteomes" id="UP001059041"/>
    </source>
</evidence>
<dbReference type="SMART" id="SM00298">
    <property type="entry name" value="CHROMO"/>
    <property type="match status" value="1"/>
</dbReference>
<name>A0A9W7TQQ7_TRIRA</name>
<dbReference type="GO" id="GO:0005634">
    <property type="term" value="C:nucleus"/>
    <property type="evidence" value="ECO:0007669"/>
    <property type="project" value="UniProtKB-SubCell"/>
</dbReference>
<proteinExistence type="predicted"/>
<dbReference type="InterPro" id="IPR023780">
    <property type="entry name" value="Chromo_domain"/>
</dbReference>
<evidence type="ECO:0000259" key="2">
    <source>
        <dbReference type="PROSITE" id="PS50013"/>
    </source>
</evidence>
<comment type="caution">
    <text evidence="3">The sequence shown here is derived from an EMBL/GenBank/DDBJ whole genome shotgun (WGS) entry which is preliminary data.</text>
</comment>
<gene>
    <name evidence="3" type="ORF">IRJ41_025770</name>
</gene>
<comment type="subcellular location">
    <subcellularLocation>
        <location evidence="1">Nucleus</location>
    </subcellularLocation>
</comment>
<keyword evidence="4" id="KW-1185">Reference proteome</keyword>
<reference evidence="3" key="1">
    <citation type="submission" date="2021-02" db="EMBL/GenBank/DDBJ databases">
        <title>Comparative genomics reveals that relaxation of natural selection precedes convergent phenotypic evolution of cavefish.</title>
        <authorList>
            <person name="Peng Z."/>
        </authorList>
    </citation>
    <scope>NUCLEOTIDE SEQUENCE</scope>
    <source>
        <tissue evidence="3">Muscle</tissue>
    </source>
</reference>
<protein>
    <recommendedName>
        <fullName evidence="2">Chromo domain-containing protein</fullName>
    </recommendedName>
</protein>
<sequence length="169" mass="19079">PVAAVPSALAYVQRCRGTWLRAREAPSYSVRRLLDMRRRGRGFQYLVDWEGYGAEERSWVPSRDILDRSLIVDLHRRREDCFRHGTTRNLSCQENGPRSTVFPQLLIAGGLVHQRGGSIHFALAAVVGVVHRLPISPWWLVYTSPLQPSCSHRADAAVHWVFPVGLAVS</sequence>
<dbReference type="InterPro" id="IPR000953">
    <property type="entry name" value="Chromo/chromo_shadow_dom"/>
</dbReference>
<dbReference type="AlphaFoldDB" id="A0A9W7TQQ7"/>
<dbReference type="InterPro" id="IPR016197">
    <property type="entry name" value="Chromo-like_dom_sf"/>
</dbReference>
<organism evidence="3 4">
    <name type="scientific">Triplophysa rosa</name>
    <name type="common">Cave loach</name>
    <dbReference type="NCBI Taxonomy" id="992332"/>
    <lineage>
        <taxon>Eukaryota</taxon>
        <taxon>Metazoa</taxon>
        <taxon>Chordata</taxon>
        <taxon>Craniata</taxon>
        <taxon>Vertebrata</taxon>
        <taxon>Euteleostomi</taxon>
        <taxon>Actinopterygii</taxon>
        <taxon>Neopterygii</taxon>
        <taxon>Teleostei</taxon>
        <taxon>Ostariophysi</taxon>
        <taxon>Cypriniformes</taxon>
        <taxon>Nemacheilidae</taxon>
        <taxon>Triplophysa</taxon>
    </lineage>
</organism>
<dbReference type="Gene3D" id="2.40.50.40">
    <property type="match status" value="1"/>
</dbReference>
<dbReference type="SUPFAM" id="SSF54160">
    <property type="entry name" value="Chromo domain-like"/>
    <property type="match status" value="1"/>
</dbReference>
<dbReference type="PROSITE" id="PS50013">
    <property type="entry name" value="CHROMO_2"/>
    <property type="match status" value="1"/>
</dbReference>
<dbReference type="Pfam" id="PF00385">
    <property type="entry name" value="Chromo"/>
    <property type="match status" value="1"/>
</dbReference>